<reference evidence="1" key="1">
    <citation type="submission" date="2018-02" db="EMBL/GenBank/DDBJ databases">
        <title>Rhizophora mucronata_Transcriptome.</title>
        <authorList>
            <person name="Meera S.P."/>
            <person name="Sreeshan A."/>
            <person name="Augustine A."/>
        </authorList>
    </citation>
    <scope>NUCLEOTIDE SEQUENCE</scope>
    <source>
        <tissue evidence="1">Leaf</tissue>
    </source>
</reference>
<dbReference type="AlphaFoldDB" id="A0A2P2NA29"/>
<proteinExistence type="predicted"/>
<dbReference type="EMBL" id="GGEC01058766">
    <property type="protein sequence ID" value="MBX39250.1"/>
    <property type="molecule type" value="Transcribed_RNA"/>
</dbReference>
<sequence>MRPSSGLINFHSGSMSMATLINSLSKKGTRASSPQADVALLARKQSY</sequence>
<organism evidence="1">
    <name type="scientific">Rhizophora mucronata</name>
    <name type="common">Asiatic mangrove</name>
    <dbReference type="NCBI Taxonomy" id="61149"/>
    <lineage>
        <taxon>Eukaryota</taxon>
        <taxon>Viridiplantae</taxon>
        <taxon>Streptophyta</taxon>
        <taxon>Embryophyta</taxon>
        <taxon>Tracheophyta</taxon>
        <taxon>Spermatophyta</taxon>
        <taxon>Magnoliopsida</taxon>
        <taxon>eudicotyledons</taxon>
        <taxon>Gunneridae</taxon>
        <taxon>Pentapetalae</taxon>
        <taxon>rosids</taxon>
        <taxon>fabids</taxon>
        <taxon>Malpighiales</taxon>
        <taxon>Rhizophoraceae</taxon>
        <taxon>Rhizophora</taxon>
    </lineage>
</organism>
<evidence type="ECO:0000313" key="1">
    <source>
        <dbReference type="EMBL" id="MBX39250.1"/>
    </source>
</evidence>
<protein>
    <submittedName>
        <fullName evidence="1">Uncharacterized protein</fullName>
    </submittedName>
</protein>
<name>A0A2P2NA29_RHIMU</name>
<accession>A0A2P2NA29</accession>